<protein>
    <recommendedName>
        <fullName evidence="3">Sel1 repeat protein</fullName>
    </recommendedName>
</protein>
<dbReference type="Proteomes" id="UP000094501">
    <property type="component" value="Unassembled WGS sequence"/>
</dbReference>
<dbReference type="AlphaFoldDB" id="A0A1E3VYU3"/>
<evidence type="ECO:0000313" key="2">
    <source>
        <dbReference type="Proteomes" id="UP000094501"/>
    </source>
</evidence>
<evidence type="ECO:0000313" key="1">
    <source>
        <dbReference type="EMBL" id="ODR98702.1"/>
    </source>
</evidence>
<dbReference type="InterPro" id="IPR006597">
    <property type="entry name" value="Sel1-like"/>
</dbReference>
<dbReference type="SMART" id="SM00671">
    <property type="entry name" value="SEL1"/>
    <property type="match status" value="1"/>
</dbReference>
<reference evidence="1 2" key="1">
    <citation type="journal article" date="2016" name="Environ. Microbiol.">
        <title>New Methyloceanibacter diversity from North Sea sediments includes methanotroph containing solely the soluble methane monooxygenase.</title>
        <authorList>
            <person name="Vekeman B."/>
            <person name="Kerckhof F.M."/>
            <person name="Cremers G."/>
            <person name="de Vos P."/>
            <person name="Vandamme P."/>
            <person name="Boon N."/>
            <person name="Op den Camp H.J."/>
            <person name="Heylen K."/>
        </authorList>
    </citation>
    <scope>NUCLEOTIDE SEQUENCE [LARGE SCALE GENOMIC DNA]</scope>
    <source>
        <strain evidence="1 2">R-67174</strain>
    </source>
</reference>
<keyword evidence="2" id="KW-1185">Reference proteome</keyword>
<dbReference type="Pfam" id="PF08238">
    <property type="entry name" value="Sel1"/>
    <property type="match status" value="2"/>
</dbReference>
<comment type="caution">
    <text evidence="1">The sequence shown here is derived from an EMBL/GenBank/DDBJ whole genome shotgun (WGS) entry which is preliminary data.</text>
</comment>
<gene>
    <name evidence="1" type="ORF">AUC68_09960</name>
</gene>
<dbReference type="EMBL" id="LPWG01000013">
    <property type="protein sequence ID" value="ODR98702.1"/>
    <property type="molecule type" value="Genomic_DNA"/>
</dbReference>
<proteinExistence type="predicted"/>
<evidence type="ECO:0008006" key="3">
    <source>
        <dbReference type="Google" id="ProtNLM"/>
    </source>
</evidence>
<sequence>MARMELGTILGSQFEPAVQAGGADALFELGMLYATGLDVDVDLVTAHKWFNLSAARGNVSARDYRVELAGEMTSDQIAEAQRQAREWLQSH</sequence>
<dbReference type="RefSeq" id="WP_069438159.1">
    <property type="nucleotide sequence ID" value="NZ_LPWG01000013.1"/>
</dbReference>
<dbReference type="InterPro" id="IPR011990">
    <property type="entry name" value="TPR-like_helical_dom_sf"/>
</dbReference>
<dbReference type="STRING" id="1774968.AUC68_09960"/>
<organism evidence="1 2">
    <name type="scientific">Methyloceanibacter methanicus</name>
    <dbReference type="NCBI Taxonomy" id="1774968"/>
    <lineage>
        <taxon>Bacteria</taxon>
        <taxon>Pseudomonadati</taxon>
        <taxon>Pseudomonadota</taxon>
        <taxon>Alphaproteobacteria</taxon>
        <taxon>Hyphomicrobiales</taxon>
        <taxon>Hyphomicrobiaceae</taxon>
        <taxon>Methyloceanibacter</taxon>
    </lineage>
</organism>
<dbReference type="Gene3D" id="1.25.40.10">
    <property type="entry name" value="Tetratricopeptide repeat domain"/>
    <property type="match status" value="1"/>
</dbReference>
<dbReference type="OrthoDB" id="5321503at2"/>
<dbReference type="SUPFAM" id="SSF81901">
    <property type="entry name" value="HCP-like"/>
    <property type="match status" value="1"/>
</dbReference>
<accession>A0A1E3VYU3</accession>
<name>A0A1E3VYU3_9HYPH</name>